<dbReference type="HOGENOM" id="CLU_1105771_0_0_10"/>
<feature type="chain" id="PRO_5002416895" description="Lipoprotein" evidence="1">
    <location>
        <begin position="26"/>
        <end position="245"/>
    </location>
</feature>
<evidence type="ECO:0000313" key="2">
    <source>
        <dbReference type="EMBL" id="AKD02658.1"/>
    </source>
</evidence>
<accession>A0A0E3ZE40</accession>
<dbReference type="OrthoDB" id="1420435at2"/>
<keyword evidence="1" id="KW-0732">Signal</keyword>
<evidence type="ECO:0000313" key="3">
    <source>
        <dbReference type="Proteomes" id="UP000033109"/>
    </source>
</evidence>
<protein>
    <recommendedName>
        <fullName evidence="4">Lipoprotein</fullName>
    </recommendedName>
</protein>
<dbReference type="PATRIC" id="fig|400092.3.peg.1193"/>
<dbReference type="PROSITE" id="PS51257">
    <property type="entry name" value="PROKAR_LIPOPROTEIN"/>
    <property type="match status" value="1"/>
</dbReference>
<dbReference type="EMBL" id="CP009621">
    <property type="protein sequence ID" value="AKD02658.1"/>
    <property type="molecule type" value="Genomic_DNA"/>
</dbReference>
<evidence type="ECO:0000256" key="1">
    <source>
        <dbReference type="SAM" id="SignalP"/>
    </source>
</evidence>
<name>A0A0E3ZE40_9BACT</name>
<dbReference type="RefSeq" id="WP_046309561.1">
    <property type="nucleotide sequence ID" value="NZ_CBCSCY010000009.1"/>
</dbReference>
<evidence type="ECO:0008006" key="4">
    <source>
        <dbReference type="Google" id="ProtNLM"/>
    </source>
</evidence>
<dbReference type="KEGG" id="pko:PKOR_05370"/>
<gene>
    <name evidence="2" type="ORF">PKOR_05370</name>
</gene>
<organism evidence="2 3">
    <name type="scientific">Pontibacter korlensis</name>
    <dbReference type="NCBI Taxonomy" id="400092"/>
    <lineage>
        <taxon>Bacteria</taxon>
        <taxon>Pseudomonadati</taxon>
        <taxon>Bacteroidota</taxon>
        <taxon>Cytophagia</taxon>
        <taxon>Cytophagales</taxon>
        <taxon>Hymenobacteraceae</taxon>
        <taxon>Pontibacter</taxon>
    </lineage>
</organism>
<reference evidence="2 3" key="1">
    <citation type="journal article" date="2015" name="Sci. Rep.">
        <title>Unraveling adaptation of Pontibacter korlensis to radiation and infertility in desert through complete genome and comparative transcriptomic analysis.</title>
        <authorList>
            <person name="Dai J."/>
            <person name="Dai W."/>
            <person name="Qiu C."/>
            <person name="Yang Z."/>
            <person name="Zhang Y."/>
            <person name="Zhou M."/>
            <person name="Zhang L."/>
            <person name="Fang C."/>
            <person name="Gao Q."/>
            <person name="Yang Q."/>
            <person name="Li X."/>
            <person name="Wang Z."/>
            <person name="Wang Z."/>
            <person name="Jia Z."/>
            <person name="Chen X."/>
        </authorList>
    </citation>
    <scope>NUCLEOTIDE SEQUENCE [LARGE SCALE GENOMIC DNA]</scope>
    <source>
        <strain evidence="2 3">X14-1T</strain>
    </source>
</reference>
<dbReference type="AlphaFoldDB" id="A0A0E3ZE40"/>
<dbReference type="STRING" id="400092.PKOR_05370"/>
<feature type="signal peptide" evidence="1">
    <location>
        <begin position="1"/>
        <end position="25"/>
    </location>
</feature>
<dbReference type="Proteomes" id="UP000033109">
    <property type="component" value="Chromosome"/>
</dbReference>
<proteinExistence type="predicted"/>
<sequence length="245" mass="27316">MKNHLMAAVLPGVLALQSCSVPNMAVDSTFKQQAQELPVEGRKTFKPNGNFLIGDYTVANVQRGWKNGGDFNLFGYENVKSKQQHELSLQSAEGREWYIFGASRLHEKNLKSNNGFTIRLSPNLEYYASYFTSPESGQWHLLTADPGHYQDRERFEGELSNGSTVYTVSPVYKFEGKGLPLPDIVGYEVKAGNELLGAVQVLNNGKVWLQPNLTNDTRMVLASAMASLLLYEKLHDSNLSLEPNP</sequence>
<keyword evidence="3" id="KW-1185">Reference proteome</keyword>